<evidence type="ECO:0000313" key="6">
    <source>
        <dbReference type="EMBL" id="OWZ22912.1"/>
    </source>
</evidence>
<dbReference type="STRING" id="4795.A0A225WZN6"/>
<dbReference type="Pfam" id="PF04263">
    <property type="entry name" value="TPK_catalytic"/>
    <property type="match status" value="1"/>
</dbReference>
<sequence>MVPTKQHSNGFWSDPTAVPRLAVLLLNASFDSWTVVKGGVGLEGPALFWNMWSHAQLTVCADGGANRLFDRSVELGVQHFVAPNYIKGDLDSLRADVREFFSTEGTTVLQDQDQNSNDLNHRAQEVQWRHGSPKFSIDDMKNHTWPA</sequence>
<dbReference type="OrthoDB" id="25149at2759"/>
<comment type="caution">
    <text evidence="6">The sequence shown here is derived from an EMBL/GenBank/DDBJ whole genome shotgun (WGS) entry which is preliminary data.</text>
</comment>
<dbReference type="Gene3D" id="3.40.50.10240">
    <property type="entry name" value="Thiamin pyrophosphokinase, catalytic domain"/>
    <property type="match status" value="1"/>
</dbReference>
<feature type="domain" description="Thiamin pyrophosphokinase catalytic" evidence="5">
    <location>
        <begin position="49"/>
        <end position="126"/>
    </location>
</feature>
<accession>A0A225WZN6</accession>
<proteinExistence type="predicted"/>
<keyword evidence="2" id="KW-0547">Nucleotide-binding</keyword>
<dbReference type="SUPFAM" id="SSF63999">
    <property type="entry name" value="Thiamin pyrophosphokinase, catalytic domain"/>
    <property type="match status" value="1"/>
</dbReference>
<dbReference type="GO" id="GO:0004788">
    <property type="term" value="F:thiamine diphosphokinase activity"/>
    <property type="evidence" value="ECO:0007669"/>
    <property type="project" value="InterPro"/>
</dbReference>
<protein>
    <submittedName>
        <fullName evidence="6">Thiamine pyrophosphokinase</fullName>
    </submittedName>
</protein>
<keyword evidence="4" id="KW-0067">ATP-binding</keyword>
<evidence type="ECO:0000313" key="7">
    <source>
        <dbReference type="Proteomes" id="UP000198211"/>
    </source>
</evidence>
<evidence type="ECO:0000256" key="4">
    <source>
        <dbReference type="ARBA" id="ARBA00022840"/>
    </source>
</evidence>
<dbReference type="Proteomes" id="UP000198211">
    <property type="component" value="Unassembled WGS sequence"/>
</dbReference>
<organism evidence="6 7">
    <name type="scientific">Phytophthora megakarya</name>
    <dbReference type="NCBI Taxonomy" id="4795"/>
    <lineage>
        <taxon>Eukaryota</taxon>
        <taxon>Sar</taxon>
        <taxon>Stramenopiles</taxon>
        <taxon>Oomycota</taxon>
        <taxon>Peronosporomycetes</taxon>
        <taxon>Peronosporales</taxon>
        <taxon>Peronosporaceae</taxon>
        <taxon>Phytophthora</taxon>
    </lineage>
</organism>
<reference evidence="7" key="1">
    <citation type="submission" date="2017-03" db="EMBL/GenBank/DDBJ databases">
        <title>Phytopthora megakarya and P. palmivora, two closely related causual agents of cacao black pod achieved similar genome size and gene model numbers by different mechanisms.</title>
        <authorList>
            <person name="Ali S."/>
            <person name="Shao J."/>
            <person name="Larry D.J."/>
            <person name="Kronmiller B."/>
            <person name="Shen D."/>
            <person name="Strem M.D."/>
            <person name="Melnick R.L."/>
            <person name="Guiltinan M.J."/>
            <person name="Tyler B.M."/>
            <person name="Meinhardt L.W."/>
            <person name="Bailey B.A."/>
        </authorList>
    </citation>
    <scope>NUCLEOTIDE SEQUENCE [LARGE SCALE GENOMIC DNA]</scope>
    <source>
        <strain evidence="7">zdho120</strain>
    </source>
</reference>
<dbReference type="GO" id="GO:0005524">
    <property type="term" value="F:ATP binding"/>
    <property type="evidence" value="ECO:0007669"/>
    <property type="project" value="UniProtKB-KW"/>
</dbReference>
<dbReference type="EMBL" id="NBNE01000100">
    <property type="protein sequence ID" value="OWZ22912.1"/>
    <property type="molecule type" value="Genomic_DNA"/>
</dbReference>
<evidence type="ECO:0000256" key="1">
    <source>
        <dbReference type="ARBA" id="ARBA00022679"/>
    </source>
</evidence>
<keyword evidence="3 6" id="KW-0418">Kinase</keyword>
<dbReference type="InterPro" id="IPR007371">
    <property type="entry name" value="TPK_catalytic"/>
</dbReference>
<dbReference type="GO" id="GO:0009229">
    <property type="term" value="P:thiamine diphosphate biosynthetic process"/>
    <property type="evidence" value="ECO:0007669"/>
    <property type="project" value="InterPro"/>
</dbReference>
<evidence type="ECO:0000256" key="2">
    <source>
        <dbReference type="ARBA" id="ARBA00022741"/>
    </source>
</evidence>
<keyword evidence="1" id="KW-0808">Transferase</keyword>
<gene>
    <name evidence="6" type="ORF">PHMEG_0002313</name>
</gene>
<evidence type="ECO:0000259" key="5">
    <source>
        <dbReference type="Pfam" id="PF04263"/>
    </source>
</evidence>
<dbReference type="GO" id="GO:0016301">
    <property type="term" value="F:kinase activity"/>
    <property type="evidence" value="ECO:0007669"/>
    <property type="project" value="UniProtKB-KW"/>
</dbReference>
<evidence type="ECO:0000256" key="3">
    <source>
        <dbReference type="ARBA" id="ARBA00022777"/>
    </source>
</evidence>
<dbReference type="PANTHER" id="PTHR13622:SF8">
    <property type="entry name" value="THIAMIN PYROPHOSPHOKINASE 1"/>
    <property type="match status" value="1"/>
</dbReference>
<dbReference type="PANTHER" id="PTHR13622">
    <property type="entry name" value="THIAMIN PYROPHOSPHOKINASE"/>
    <property type="match status" value="1"/>
</dbReference>
<dbReference type="InterPro" id="IPR036759">
    <property type="entry name" value="TPK_catalytic_sf"/>
</dbReference>
<dbReference type="AlphaFoldDB" id="A0A225WZN6"/>
<keyword evidence="7" id="KW-1185">Reference proteome</keyword>
<name>A0A225WZN6_9STRA</name>